<feature type="compositionally biased region" description="Polar residues" evidence="1">
    <location>
        <begin position="189"/>
        <end position="200"/>
    </location>
</feature>
<feature type="region of interest" description="Disordered" evidence="1">
    <location>
        <begin position="149"/>
        <end position="226"/>
    </location>
</feature>
<feature type="compositionally biased region" description="Polar residues" evidence="1">
    <location>
        <begin position="104"/>
        <end position="115"/>
    </location>
</feature>
<name>A0A1B6M6C3_9HEMI</name>
<feature type="region of interest" description="Disordered" evidence="1">
    <location>
        <begin position="89"/>
        <end position="134"/>
    </location>
</feature>
<feature type="non-terminal residue" evidence="2">
    <location>
        <position position="278"/>
    </location>
</feature>
<reference evidence="2" key="1">
    <citation type="submission" date="2015-11" db="EMBL/GenBank/DDBJ databases">
        <title>De novo transcriptome assembly of four potential Pierce s Disease insect vectors from Arizona vineyards.</title>
        <authorList>
            <person name="Tassone E.E."/>
        </authorList>
    </citation>
    <scope>NUCLEOTIDE SEQUENCE</scope>
</reference>
<gene>
    <name evidence="2" type="ORF">g.9496</name>
</gene>
<feature type="compositionally biased region" description="Basic residues" evidence="1">
    <location>
        <begin position="204"/>
        <end position="220"/>
    </location>
</feature>
<accession>A0A1B6M6C3</accession>
<dbReference type="EMBL" id="GEBQ01008501">
    <property type="protein sequence ID" value="JAT31476.1"/>
    <property type="molecule type" value="Transcribed_RNA"/>
</dbReference>
<feature type="non-terminal residue" evidence="2">
    <location>
        <position position="1"/>
    </location>
</feature>
<feature type="compositionally biased region" description="Basic and acidic residues" evidence="1">
    <location>
        <begin position="92"/>
        <end position="103"/>
    </location>
</feature>
<proteinExistence type="predicted"/>
<protein>
    <submittedName>
        <fullName evidence="2">Uncharacterized protein</fullName>
    </submittedName>
</protein>
<organism evidence="2">
    <name type="scientific">Graphocephala atropunctata</name>
    <dbReference type="NCBI Taxonomy" id="36148"/>
    <lineage>
        <taxon>Eukaryota</taxon>
        <taxon>Metazoa</taxon>
        <taxon>Ecdysozoa</taxon>
        <taxon>Arthropoda</taxon>
        <taxon>Hexapoda</taxon>
        <taxon>Insecta</taxon>
        <taxon>Pterygota</taxon>
        <taxon>Neoptera</taxon>
        <taxon>Paraneoptera</taxon>
        <taxon>Hemiptera</taxon>
        <taxon>Auchenorrhyncha</taxon>
        <taxon>Membracoidea</taxon>
        <taxon>Cicadellidae</taxon>
        <taxon>Cicadellinae</taxon>
        <taxon>Cicadellini</taxon>
        <taxon>Graphocephala</taxon>
    </lineage>
</organism>
<dbReference type="AlphaFoldDB" id="A0A1B6M6C3"/>
<evidence type="ECO:0000256" key="1">
    <source>
        <dbReference type="SAM" id="MobiDB-lite"/>
    </source>
</evidence>
<feature type="compositionally biased region" description="Polar residues" evidence="1">
    <location>
        <begin position="158"/>
        <end position="175"/>
    </location>
</feature>
<evidence type="ECO:0000313" key="2">
    <source>
        <dbReference type="EMBL" id="JAT31476.1"/>
    </source>
</evidence>
<sequence>RQVTLLLAYLRTFMNPTHLILILYNIAIITSDEEDFGAGDIEAEEDDFLGEVGVYELHNTDINDSYIENFDLLDNSKDDTFPTYTELEQDLEQDRPNSEELRTNIEQPSTSQKQLRPSLEQPRPSPEQPTPNLEQLEPSFEVIIDDSFADTSGDEPARSQQHSIDLNRPSTSKVQSIPISIRKPPKPNTKPSNATKTNRPVKTANKKKTPTVRPSKKPTKSTKIPPINWTLNKDNELTGKIPQFKGNLAYSLSQTNKPKTPLYYFQNLFPDTIIDSIA</sequence>